<dbReference type="OrthoDB" id="67540at2759"/>
<dbReference type="WBParaSite" id="ECPE_0001833101-mRNA-1">
    <property type="protein sequence ID" value="ECPE_0001833101-mRNA-1"/>
    <property type="gene ID" value="ECPE_0001833101"/>
</dbReference>
<gene>
    <name evidence="1" type="ORF">ECPE_LOCUS18281</name>
</gene>
<reference evidence="1 2" key="2">
    <citation type="submission" date="2018-11" db="EMBL/GenBank/DDBJ databases">
        <authorList>
            <consortium name="Pathogen Informatics"/>
        </authorList>
    </citation>
    <scope>NUCLEOTIDE SEQUENCE [LARGE SCALE GENOMIC DNA]</scope>
    <source>
        <strain evidence="1 2">Egypt</strain>
    </source>
</reference>
<evidence type="ECO:0000313" key="3">
    <source>
        <dbReference type="WBParaSite" id="ECPE_0001833101-mRNA-1"/>
    </source>
</evidence>
<proteinExistence type="predicted"/>
<keyword evidence="2" id="KW-1185">Reference proteome</keyword>
<dbReference type="EMBL" id="UZAN01076619">
    <property type="protein sequence ID" value="VDP96011.1"/>
    <property type="molecule type" value="Genomic_DNA"/>
</dbReference>
<evidence type="ECO:0000313" key="2">
    <source>
        <dbReference type="Proteomes" id="UP000272942"/>
    </source>
</evidence>
<name>A0A183BGE6_9TREM</name>
<organism evidence="3">
    <name type="scientific">Echinostoma caproni</name>
    <dbReference type="NCBI Taxonomy" id="27848"/>
    <lineage>
        <taxon>Eukaryota</taxon>
        <taxon>Metazoa</taxon>
        <taxon>Spiralia</taxon>
        <taxon>Lophotrochozoa</taxon>
        <taxon>Platyhelminthes</taxon>
        <taxon>Trematoda</taxon>
        <taxon>Digenea</taxon>
        <taxon>Plagiorchiida</taxon>
        <taxon>Echinostomata</taxon>
        <taxon>Echinostomatoidea</taxon>
        <taxon>Echinostomatidae</taxon>
        <taxon>Echinostoma</taxon>
    </lineage>
</organism>
<dbReference type="Proteomes" id="UP000272942">
    <property type="component" value="Unassembled WGS sequence"/>
</dbReference>
<evidence type="ECO:0000313" key="1">
    <source>
        <dbReference type="EMBL" id="VDP96011.1"/>
    </source>
</evidence>
<accession>A0A183BGE6</accession>
<reference evidence="3" key="1">
    <citation type="submission" date="2016-06" db="UniProtKB">
        <authorList>
            <consortium name="WormBaseParasite"/>
        </authorList>
    </citation>
    <scope>IDENTIFICATION</scope>
</reference>
<dbReference type="AlphaFoldDB" id="A0A183BGE6"/>
<protein>
    <submittedName>
        <fullName evidence="3">WD repeat-containing protein 45</fullName>
    </submittedName>
</protein>
<sequence>MYPCEQRLDDQFLIRHAIRGSADPLLVDCHQDLFTTLTNDGRVHVFCLMEGSQRAKNKHVEITAVQIIDLTNLITFPLCVVRLCLSTLMANLPFRMIE</sequence>